<dbReference type="SUPFAM" id="SSF48452">
    <property type="entry name" value="TPR-like"/>
    <property type="match status" value="1"/>
</dbReference>
<dbReference type="Pfam" id="PF12771">
    <property type="entry name" value="SusD-like_2"/>
    <property type="match status" value="1"/>
</dbReference>
<feature type="chain" id="PRO_5011599911" evidence="1">
    <location>
        <begin position="25"/>
        <end position="478"/>
    </location>
</feature>
<dbReference type="AlphaFoldDB" id="A0A1H9CJU2"/>
<organism evidence="2 3">
    <name type="scientific">Neolewinella agarilytica</name>
    <dbReference type="NCBI Taxonomy" id="478744"/>
    <lineage>
        <taxon>Bacteria</taxon>
        <taxon>Pseudomonadati</taxon>
        <taxon>Bacteroidota</taxon>
        <taxon>Saprospiria</taxon>
        <taxon>Saprospirales</taxon>
        <taxon>Lewinellaceae</taxon>
        <taxon>Neolewinella</taxon>
    </lineage>
</organism>
<dbReference type="InParanoid" id="A0A1H9CJU2"/>
<dbReference type="STRING" id="478744.SAMN05444359_104219"/>
<accession>A0A1H9CJU2</accession>
<dbReference type="InterPro" id="IPR041662">
    <property type="entry name" value="SusD-like_2"/>
</dbReference>
<proteinExistence type="predicted"/>
<name>A0A1H9CJU2_9BACT</name>
<evidence type="ECO:0000313" key="3">
    <source>
        <dbReference type="Proteomes" id="UP000199021"/>
    </source>
</evidence>
<dbReference type="Gene3D" id="1.25.40.390">
    <property type="match status" value="1"/>
</dbReference>
<evidence type="ECO:0000256" key="1">
    <source>
        <dbReference type="SAM" id="SignalP"/>
    </source>
</evidence>
<sequence length="478" mass="53063">MTKSSLLISLLPFLLFFACTNDFEDINTNENAPSEVQPELLLRQVLYGYGDAMSYEGFVAGNLLSQHFSMIDFNLFDRHALSSPQEGGNPWPILYTALRDNETILELSRENSARAVYEGPALVMKAYLAMTLTDMFGDVPYFEAFRGRATGVVTPKYDRQEDIYTAAGGILDNLEQAVIALDAYQGAQPLNGDILFNGNLDGWVRFANSLRIKALMRISARRDPSAELRQIFTDGRIITSNEQNATFDFAAGPPNSFPFATARIGIFNVFLMSETAEGIYADSGDPRVGTHFRPSAANGEFAGIINGIDASSAITPDDFARPGTIWRENTGDHDFNFLTAWETDFLLSEAALKGYIDGDAQTYYESAVFKAFDYWLTAIPGNHLTRSSAAWNEDRGLELIITQKWIASIGNAYEGWAEWRRTGFPALKPVQASLNGGLYPVRMPYPSDEQALNFENYQTAAAATEGNSVNVRVWWDLE</sequence>
<dbReference type="OrthoDB" id="725917at2"/>
<reference evidence="3" key="1">
    <citation type="submission" date="2016-10" db="EMBL/GenBank/DDBJ databases">
        <authorList>
            <person name="Varghese N."/>
            <person name="Submissions S."/>
        </authorList>
    </citation>
    <scope>NUCLEOTIDE SEQUENCE [LARGE SCALE GENOMIC DNA]</scope>
    <source>
        <strain evidence="3">DSM 24740</strain>
    </source>
</reference>
<feature type="signal peptide" evidence="1">
    <location>
        <begin position="1"/>
        <end position="24"/>
    </location>
</feature>
<dbReference type="PROSITE" id="PS51257">
    <property type="entry name" value="PROKAR_LIPOPROTEIN"/>
    <property type="match status" value="1"/>
</dbReference>
<keyword evidence="3" id="KW-1185">Reference proteome</keyword>
<protein>
    <submittedName>
        <fullName evidence="2">Starch-binding associating with outer membrane</fullName>
    </submittedName>
</protein>
<dbReference type="EMBL" id="FOFB01000004">
    <property type="protein sequence ID" value="SEQ01307.1"/>
    <property type="molecule type" value="Genomic_DNA"/>
</dbReference>
<dbReference type="RefSeq" id="WP_090166177.1">
    <property type="nucleotide sequence ID" value="NZ_FOFB01000004.1"/>
</dbReference>
<dbReference type="Proteomes" id="UP000199021">
    <property type="component" value="Unassembled WGS sequence"/>
</dbReference>
<evidence type="ECO:0000313" key="2">
    <source>
        <dbReference type="EMBL" id="SEQ01307.1"/>
    </source>
</evidence>
<gene>
    <name evidence="2" type="ORF">SAMN05444359_104219</name>
</gene>
<keyword evidence="1" id="KW-0732">Signal</keyword>
<dbReference type="InterPro" id="IPR011990">
    <property type="entry name" value="TPR-like_helical_dom_sf"/>
</dbReference>